<dbReference type="GO" id="GO:0016747">
    <property type="term" value="F:acyltransferase activity, transferring groups other than amino-acyl groups"/>
    <property type="evidence" value="ECO:0007669"/>
    <property type="project" value="InterPro"/>
</dbReference>
<dbReference type="OrthoDB" id="1431064at2"/>
<evidence type="ECO:0000313" key="3">
    <source>
        <dbReference type="Proteomes" id="UP000288405"/>
    </source>
</evidence>
<protein>
    <recommendedName>
        <fullName evidence="1">N-acetyltransferase domain-containing protein</fullName>
    </recommendedName>
</protein>
<dbReference type="SUPFAM" id="SSF55729">
    <property type="entry name" value="Acyl-CoA N-acyltransferases (Nat)"/>
    <property type="match status" value="1"/>
</dbReference>
<keyword evidence="3" id="KW-1185">Reference proteome</keyword>
<evidence type="ECO:0000259" key="1">
    <source>
        <dbReference type="PROSITE" id="PS51186"/>
    </source>
</evidence>
<dbReference type="RefSeq" id="WP_126777831.1">
    <property type="nucleotide sequence ID" value="NZ_PIPM01000025.1"/>
</dbReference>
<organism evidence="2 3">
    <name type="scientific">Aliidiomarina sanyensis</name>
    <dbReference type="NCBI Taxonomy" id="1249555"/>
    <lineage>
        <taxon>Bacteria</taxon>
        <taxon>Pseudomonadati</taxon>
        <taxon>Pseudomonadota</taxon>
        <taxon>Gammaproteobacteria</taxon>
        <taxon>Alteromonadales</taxon>
        <taxon>Idiomarinaceae</taxon>
        <taxon>Aliidiomarina</taxon>
    </lineage>
</organism>
<dbReference type="PROSITE" id="PS51186">
    <property type="entry name" value="GNAT"/>
    <property type="match status" value="1"/>
</dbReference>
<accession>A0A432W524</accession>
<proteinExistence type="predicted"/>
<dbReference type="CDD" id="cd04301">
    <property type="entry name" value="NAT_SF"/>
    <property type="match status" value="1"/>
</dbReference>
<reference evidence="2 3" key="1">
    <citation type="journal article" date="2011" name="Front. Microbiol.">
        <title>Genomic signatures of strain selection and enhancement in Bacillus atrophaeus var. globigii, a historical biowarfare simulant.</title>
        <authorList>
            <person name="Gibbons H.S."/>
            <person name="Broomall S.M."/>
            <person name="McNew L.A."/>
            <person name="Daligault H."/>
            <person name="Chapman C."/>
            <person name="Bruce D."/>
            <person name="Karavis M."/>
            <person name="Krepps M."/>
            <person name="McGregor P.A."/>
            <person name="Hong C."/>
            <person name="Park K.H."/>
            <person name="Akmal A."/>
            <person name="Feldman A."/>
            <person name="Lin J.S."/>
            <person name="Chang W.E."/>
            <person name="Higgs B.W."/>
            <person name="Demirev P."/>
            <person name="Lindquist J."/>
            <person name="Liem A."/>
            <person name="Fochler E."/>
            <person name="Read T.D."/>
            <person name="Tapia R."/>
            <person name="Johnson S."/>
            <person name="Bishop-Lilly K.A."/>
            <person name="Detter C."/>
            <person name="Han C."/>
            <person name="Sozhamannan S."/>
            <person name="Rosenzweig C.N."/>
            <person name="Skowronski E.W."/>
        </authorList>
    </citation>
    <scope>NUCLEOTIDE SEQUENCE [LARGE SCALE GENOMIC DNA]</scope>
    <source>
        <strain evidence="2 3">GYP-17</strain>
    </source>
</reference>
<dbReference type="AlphaFoldDB" id="A0A432W524"/>
<dbReference type="Gene3D" id="3.40.630.30">
    <property type="match status" value="1"/>
</dbReference>
<evidence type="ECO:0000313" key="2">
    <source>
        <dbReference type="EMBL" id="RUO25165.1"/>
    </source>
</evidence>
<dbReference type="Proteomes" id="UP000288405">
    <property type="component" value="Unassembled WGS sequence"/>
</dbReference>
<name>A0A432W524_9GAMM</name>
<dbReference type="InterPro" id="IPR016181">
    <property type="entry name" value="Acyl_CoA_acyltransferase"/>
</dbReference>
<gene>
    <name evidence="2" type="ORF">CWE11_11820</name>
</gene>
<dbReference type="EMBL" id="PIPM01000025">
    <property type="protein sequence ID" value="RUO25165.1"/>
    <property type="molecule type" value="Genomic_DNA"/>
</dbReference>
<dbReference type="InterPro" id="IPR000182">
    <property type="entry name" value="GNAT_dom"/>
</dbReference>
<sequence length="179" mass="20267">MGNKEKFEERVDGSGFGVSKTGLYPAELADIDFIFDSIQRGAHEGYFSSDLLFPIIQLGLHKQISDSITTGYSPTHRGCQVPSWFYVSFDAGERTAFYWLTEEKTNLFELYKVAVEPSFRNMGIGKSILRHVNDRIPSGSKIKARLYRSSTIMLKMLVADGFTRDLKQGKTTIHLSKRL</sequence>
<feature type="domain" description="N-acetyltransferase" evidence="1">
    <location>
        <begin position="21"/>
        <end position="179"/>
    </location>
</feature>
<comment type="caution">
    <text evidence="2">The sequence shown here is derived from an EMBL/GenBank/DDBJ whole genome shotgun (WGS) entry which is preliminary data.</text>
</comment>